<dbReference type="InterPro" id="IPR000795">
    <property type="entry name" value="T_Tr_GTP-bd_dom"/>
</dbReference>
<organism evidence="3 4">
    <name type="scientific">Cyanidiococcus yangmingshanensis</name>
    <dbReference type="NCBI Taxonomy" id="2690220"/>
    <lineage>
        <taxon>Eukaryota</taxon>
        <taxon>Rhodophyta</taxon>
        <taxon>Bangiophyceae</taxon>
        <taxon>Cyanidiales</taxon>
        <taxon>Cyanidiaceae</taxon>
        <taxon>Cyanidiococcus</taxon>
    </lineage>
</organism>
<dbReference type="EMBL" id="VWRR01000010">
    <property type="protein sequence ID" value="KAF6002427.1"/>
    <property type="molecule type" value="Genomic_DNA"/>
</dbReference>
<evidence type="ECO:0000256" key="1">
    <source>
        <dbReference type="SAM" id="MobiDB-lite"/>
    </source>
</evidence>
<feature type="compositionally biased region" description="Basic and acidic residues" evidence="1">
    <location>
        <begin position="1"/>
        <end position="11"/>
    </location>
</feature>
<gene>
    <name evidence="3" type="primary">EFTUD2</name>
    <name evidence="3" type="ORF">F1559_002049</name>
</gene>
<dbReference type="SUPFAM" id="SSF52540">
    <property type="entry name" value="P-loop containing nucleoside triphosphate hydrolases"/>
    <property type="match status" value="1"/>
</dbReference>
<dbReference type="GO" id="GO:0005525">
    <property type="term" value="F:GTP binding"/>
    <property type="evidence" value="ECO:0007669"/>
    <property type="project" value="InterPro"/>
</dbReference>
<dbReference type="InterPro" id="IPR035647">
    <property type="entry name" value="EFG_III/V"/>
</dbReference>
<name>A0A7J7IIU7_9RHOD</name>
<feature type="compositionally biased region" description="Basic and acidic residues" evidence="1">
    <location>
        <begin position="49"/>
        <end position="70"/>
    </location>
</feature>
<feature type="region of interest" description="Disordered" evidence="1">
    <location>
        <begin position="1"/>
        <end position="143"/>
    </location>
</feature>
<dbReference type="AlphaFoldDB" id="A0A7J7IIU7"/>
<comment type="caution">
    <text evidence="3">The sequence shown here is derived from an EMBL/GenBank/DDBJ whole genome shotgun (WGS) entry which is preliminary data.</text>
</comment>
<reference evidence="3 4" key="1">
    <citation type="journal article" date="2020" name="J. Phycol.">
        <title>Comparative genome analysis reveals Cyanidiococcus gen. nov., a new extremophilic red algal genus sister to Cyanidioschyzon (Cyanidioschyzonaceae, Rhodophyta).</title>
        <authorList>
            <person name="Liu S.-L."/>
            <person name="Chiang Y.-R."/>
            <person name="Yoon H.S."/>
            <person name="Fu H.-Y."/>
        </authorList>
    </citation>
    <scope>NUCLEOTIDE SEQUENCE [LARGE SCALE GENOMIC DNA]</scope>
    <source>
        <strain evidence="3 4">THAL066</strain>
    </source>
</reference>
<dbReference type="Pfam" id="PF00009">
    <property type="entry name" value="GTP_EFTU"/>
    <property type="match status" value="1"/>
</dbReference>
<protein>
    <submittedName>
        <fullName evidence="3">U5 small nuclear ribonucleoprotein component</fullName>
    </submittedName>
</protein>
<dbReference type="PANTHER" id="PTHR42908:SF6">
    <property type="entry name" value="116 KDA U5 SMALL NUCLEAR RIBONUCLEOPROTEIN COMPONENT"/>
    <property type="match status" value="1"/>
</dbReference>
<dbReference type="GO" id="GO:0003924">
    <property type="term" value="F:GTPase activity"/>
    <property type="evidence" value="ECO:0007669"/>
    <property type="project" value="InterPro"/>
</dbReference>
<accession>A0A7J7IIU7</accession>
<sequence length="1140" mass="126321">MSTFEDAHGLGEDSSGSERSISDSASERLQETLSSPSSPEDWLESPNQTHHDSDGWEAFREARDAAERQPLEGNFPWPVLDNAESPTIDAFTTSRSGIPFAAPRRHLRRRAQRKAEMNEKQPLALSQKPSVQKRKHQPDSGSPVYIPARPLLLRYARRYILHLWQHAGPERIRNILVAGHRHHGKTSLIDTLVGHQLKPTAAAQFTNARTRHQRQPRYTDTRRDELSRGMSLHLALMPLLIPNAAGVSHLVTLIDSPGHADFFDEVVVGAALADAVLIVVDSSEGILLGTERVICLALEASLPMMLVLSQLDRLLLELRYPPDAVYTKLQGIIEEANAMVERYRPQQTPYFGPTPPQSNVLFASAKLGMLFGLADVTRQWYAPRLQDRRLNRRPWGLGRSSLFVSDQCDGLCAMLWGDYAYDAATGSFSPRSVAELALGTYKRAFVEFVLEPLYKAMALCAVYEAEPNGAEQLAEYLAPFGADGSGDPASTHRWVERGKHLLEQAASAGPWALLRAVSGLLFAEHGELYATLVRLQRSDWPPVDAEASGTTVLVATHWRSLDGLDTVAVGRVCGREALQAGQVLSIQERTPLGTENAMQKRYVARPQVALGRIWYDIERVSVGGLVLLPQLYPISIMSRSFALTSGFVSSAMDACLDALYCSLQRHARSIYGVAVAPCLRKIELETELLDSYRLSRGSDTATREQIRWAIEIVSRTFPGAVISVAHDYQRGNEYGAASVAGVICGPGELYLDVFLYDLRRLLSWRYSGLGWRCLRTNPIPFVVAFRETVTGCSGAIQTVARDWQRWPLATTAQTEASQSSASRKNVAETLHRPLLTLRIEPLVSRPSTLGTEDLESTKPRTAAMLFMRNTVRFVRPEHQADEVSVQEPIEIPLETGHSQRAQVARILDTLSRPLRVIYEGLSKANRQGPLTHSPVQGVRFLVNALDCICGNAAWDDVPPCWTDWTLIEPSLLQVAHEAAWRALVAAPLQILEPCLRLQVLVPAELIEQVRRILLASSGPVMIRHQRKIPGTCFVELQARVPARTLVPGLEVALRFQTHGQACVQATADLAVIECHDCWSPIPGNPMDALHDTLELSTSNAGSDGTETLASWVVRTTRRRRGLPPNLRETPLPEGYHPSIW</sequence>
<dbReference type="OrthoDB" id="364892at2759"/>
<dbReference type="GO" id="GO:0000398">
    <property type="term" value="P:mRNA splicing, via spliceosome"/>
    <property type="evidence" value="ECO:0007669"/>
    <property type="project" value="TreeGrafter"/>
</dbReference>
<dbReference type="GO" id="GO:0005829">
    <property type="term" value="C:cytosol"/>
    <property type="evidence" value="ECO:0007669"/>
    <property type="project" value="TreeGrafter"/>
</dbReference>
<dbReference type="InterPro" id="IPR027417">
    <property type="entry name" value="P-loop_NTPase"/>
</dbReference>
<evidence type="ECO:0000313" key="3">
    <source>
        <dbReference type="EMBL" id="KAF6002427.1"/>
    </source>
</evidence>
<dbReference type="Proteomes" id="UP000530660">
    <property type="component" value="Unassembled WGS sequence"/>
</dbReference>
<dbReference type="Gene3D" id="3.40.50.300">
    <property type="entry name" value="P-loop containing nucleotide triphosphate hydrolases"/>
    <property type="match status" value="1"/>
</dbReference>
<dbReference type="Gene3D" id="3.30.70.240">
    <property type="match status" value="1"/>
</dbReference>
<keyword evidence="3" id="KW-0687">Ribonucleoprotein</keyword>
<proteinExistence type="predicted"/>
<dbReference type="PANTHER" id="PTHR42908">
    <property type="entry name" value="TRANSLATION ELONGATION FACTOR-RELATED"/>
    <property type="match status" value="1"/>
</dbReference>
<dbReference type="PRINTS" id="PR00315">
    <property type="entry name" value="ELONGATNFCT"/>
</dbReference>
<evidence type="ECO:0000313" key="4">
    <source>
        <dbReference type="Proteomes" id="UP000530660"/>
    </source>
</evidence>
<dbReference type="SUPFAM" id="SSF54980">
    <property type="entry name" value="EF-G C-terminal domain-like"/>
    <property type="match status" value="1"/>
</dbReference>
<feature type="domain" description="Tr-type G" evidence="2">
    <location>
        <begin position="170"/>
        <end position="386"/>
    </location>
</feature>
<dbReference type="PROSITE" id="PS51722">
    <property type="entry name" value="G_TR_2"/>
    <property type="match status" value="1"/>
</dbReference>
<feature type="region of interest" description="Disordered" evidence="1">
    <location>
        <begin position="1121"/>
        <end position="1140"/>
    </location>
</feature>
<feature type="compositionally biased region" description="Basic residues" evidence="1">
    <location>
        <begin position="103"/>
        <end position="112"/>
    </location>
</feature>
<dbReference type="GO" id="GO:0030623">
    <property type="term" value="F:U5 snRNA binding"/>
    <property type="evidence" value="ECO:0007669"/>
    <property type="project" value="TreeGrafter"/>
</dbReference>
<feature type="compositionally biased region" description="Low complexity" evidence="1">
    <location>
        <begin position="12"/>
        <end position="24"/>
    </location>
</feature>
<keyword evidence="4" id="KW-1185">Reference proteome</keyword>
<dbReference type="Gene3D" id="3.90.1430.10">
    <property type="entry name" value="Yeast translation eEF2 (G' domain)"/>
    <property type="match status" value="1"/>
</dbReference>
<evidence type="ECO:0000259" key="2">
    <source>
        <dbReference type="PROSITE" id="PS51722"/>
    </source>
</evidence>
<dbReference type="GO" id="GO:0046540">
    <property type="term" value="C:U4/U6 x U5 tri-snRNP complex"/>
    <property type="evidence" value="ECO:0007669"/>
    <property type="project" value="TreeGrafter"/>
</dbReference>
<dbReference type="GO" id="GO:0071007">
    <property type="term" value="C:U2-type catalytic step 2 spliceosome"/>
    <property type="evidence" value="ECO:0007669"/>
    <property type="project" value="TreeGrafter"/>
</dbReference>